<feature type="compositionally biased region" description="Polar residues" evidence="2">
    <location>
        <begin position="205"/>
        <end position="215"/>
    </location>
</feature>
<keyword evidence="4" id="KW-1185">Reference proteome</keyword>
<dbReference type="Gene3D" id="2.130.10.30">
    <property type="entry name" value="Regulator of chromosome condensation 1/beta-lactamase-inhibitor protein II"/>
    <property type="match status" value="3"/>
</dbReference>
<evidence type="ECO:0000256" key="2">
    <source>
        <dbReference type="SAM" id="MobiDB-lite"/>
    </source>
</evidence>
<feature type="compositionally biased region" description="Basic and acidic residues" evidence="2">
    <location>
        <begin position="191"/>
        <end position="204"/>
    </location>
</feature>
<dbReference type="Proteomes" id="UP000700596">
    <property type="component" value="Unassembled WGS sequence"/>
</dbReference>
<feature type="region of interest" description="Disordered" evidence="2">
    <location>
        <begin position="170"/>
        <end position="241"/>
    </location>
</feature>
<dbReference type="Pfam" id="PF00415">
    <property type="entry name" value="RCC1"/>
    <property type="match status" value="2"/>
</dbReference>
<feature type="repeat" description="RCC1" evidence="1">
    <location>
        <begin position="19"/>
        <end position="86"/>
    </location>
</feature>
<evidence type="ECO:0000313" key="3">
    <source>
        <dbReference type="EMBL" id="KAH7139028.1"/>
    </source>
</evidence>
<dbReference type="PANTHER" id="PTHR45982:SF1">
    <property type="entry name" value="REGULATOR OF CHROMOSOME CONDENSATION"/>
    <property type="match status" value="1"/>
</dbReference>
<accession>A0A9P9EKA1</accession>
<dbReference type="InterPro" id="IPR051553">
    <property type="entry name" value="Ran_GTPase-activating"/>
</dbReference>
<dbReference type="AlphaFoldDB" id="A0A9P9EKA1"/>
<dbReference type="InterPro" id="IPR000408">
    <property type="entry name" value="Reg_chr_condens"/>
</dbReference>
<feature type="repeat" description="RCC1" evidence="1">
    <location>
        <begin position="385"/>
        <end position="422"/>
    </location>
</feature>
<evidence type="ECO:0000313" key="4">
    <source>
        <dbReference type="Proteomes" id="UP000700596"/>
    </source>
</evidence>
<proteinExistence type="predicted"/>
<dbReference type="OrthoDB" id="5370059at2759"/>
<dbReference type="SUPFAM" id="SSF50985">
    <property type="entry name" value="RCC1/BLIP-II"/>
    <property type="match status" value="2"/>
</dbReference>
<name>A0A9P9EKA1_9PLEO</name>
<feature type="compositionally biased region" description="Polar residues" evidence="2">
    <location>
        <begin position="174"/>
        <end position="190"/>
    </location>
</feature>
<comment type="caution">
    <text evidence="3">The sequence shown here is derived from an EMBL/GenBank/DDBJ whole genome shotgun (WGS) entry which is preliminary data.</text>
</comment>
<sequence length="519" mass="57313">MSLSPTTTIPATPARKKRMDLYAFGANDEGQLGDGQVREKQLVPTRISRSYNPHFINGLELDEEIHGLDLCTIRSGAKHTILLTSTHDVYVTGDNCYRQLGYCKHQEEVWVTSDYRVRGFLPRYHDISLCAATWTSSAYTPNHGKSGIQEAPEPLIYIEGRGLVGELGRDNVTDTRFPTNFPTLSEPNSTMDKESSTLSERDTTNTEPMNLSGRNEITDTDPPTHSGHADTDAEPPMLSEHDNADRKLLSPSVWGPGRHQFYPVEPLEFRFQCEIKDIQAGHSHYVALLIDGTVWGWGSNAKSQLGVNLPSQVATPTQLTLPFEGVCAVVCGKEFTYLVGNPQSGQHTILGKDKWRIQSNKPPQVSSWSSIHATWHSIYILFDNGTLQAWGKENNFQLIPPDLPLIKQFSAGSDHVLALTRDGMVLAWGNAEHGNCGDVASMPVLGPGKYLTGTWYEITRIPGRIVSVHAGNATSFVVTEVESLIVGHGETPIIHNEHTKNKLGRPTKDVQGEIADLIF</sequence>
<dbReference type="InterPro" id="IPR009091">
    <property type="entry name" value="RCC1/BLIP-II"/>
</dbReference>
<gene>
    <name evidence="3" type="ORF">B0J11DRAFT_515886</name>
</gene>
<dbReference type="PROSITE" id="PS50012">
    <property type="entry name" value="RCC1_3"/>
    <property type="match status" value="3"/>
</dbReference>
<organism evidence="3 4">
    <name type="scientific">Dendryphion nanum</name>
    <dbReference type="NCBI Taxonomy" id="256645"/>
    <lineage>
        <taxon>Eukaryota</taxon>
        <taxon>Fungi</taxon>
        <taxon>Dikarya</taxon>
        <taxon>Ascomycota</taxon>
        <taxon>Pezizomycotina</taxon>
        <taxon>Dothideomycetes</taxon>
        <taxon>Pleosporomycetidae</taxon>
        <taxon>Pleosporales</taxon>
        <taxon>Torulaceae</taxon>
        <taxon>Dendryphion</taxon>
    </lineage>
</organism>
<feature type="repeat" description="RCC1" evidence="1">
    <location>
        <begin position="292"/>
        <end position="342"/>
    </location>
</feature>
<reference evidence="3" key="1">
    <citation type="journal article" date="2021" name="Nat. Commun.">
        <title>Genetic determinants of endophytism in the Arabidopsis root mycobiome.</title>
        <authorList>
            <person name="Mesny F."/>
            <person name="Miyauchi S."/>
            <person name="Thiergart T."/>
            <person name="Pickel B."/>
            <person name="Atanasova L."/>
            <person name="Karlsson M."/>
            <person name="Huettel B."/>
            <person name="Barry K.W."/>
            <person name="Haridas S."/>
            <person name="Chen C."/>
            <person name="Bauer D."/>
            <person name="Andreopoulos W."/>
            <person name="Pangilinan J."/>
            <person name="LaButti K."/>
            <person name="Riley R."/>
            <person name="Lipzen A."/>
            <person name="Clum A."/>
            <person name="Drula E."/>
            <person name="Henrissat B."/>
            <person name="Kohler A."/>
            <person name="Grigoriev I.V."/>
            <person name="Martin F.M."/>
            <person name="Hacquard S."/>
        </authorList>
    </citation>
    <scope>NUCLEOTIDE SEQUENCE</scope>
    <source>
        <strain evidence="3">MPI-CAGE-CH-0243</strain>
    </source>
</reference>
<protein>
    <submittedName>
        <fullName evidence="3">Regulator of chromosome condensation 1/beta-lactamase-inhibitor protein II</fullName>
    </submittedName>
</protein>
<dbReference type="PANTHER" id="PTHR45982">
    <property type="entry name" value="REGULATOR OF CHROMOSOME CONDENSATION"/>
    <property type="match status" value="1"/>
</dbReference>
<dbReference type="Pfam" id="PF13540">
    <property type="entry name" value="RCC1_2"/>
    <property type="match status" value="2"/>
</dbReference>
<evidence type="ECO:0000256" key="1">
    <source>
        <dbReference type="PROSITE-ProRule" id="PRU00235"/>
    </source>
</evidence>
<dbReference type="EMBL" id="JAGMWT010000001">
    <property type="protein sequence ID" value="KAH7139028.1"/>
    <property type="molecule type" value="Genomic_DNA"/>
</dbReference>
<dbReference type="PRINTS" id="PR00633">
    <property type="entry name" value="RCCNDNSATION"/>
</dbReference>